<evidence type="ECO:0000313" key="3">
    <source>
        <dbReference type="Proteomes" id="UP000199705"/>
    </source>
</evidence>
<dbReference type="AlphaFoldDB" id="A0A1G8GQI7"/>
<dbReference type="PANTHER" id="PTHR12526">
    <property type="entry name" value="GLYCOSYLTRANSFERASE"/>
    <property type="match status" value="1"/>
</dbReference>
<dbReference type="Proteomes" id="UP000199705">
    <property type="component" value="Unassembled WGS sequence"/>
</dbReference>
<keyword evidence="2" id="KW-0808">Transferase</keyword>
<dbReference type="Gene3D" id="3.40.50.2000">
    <property type="entry name" value="Glycogen Phosphorylase B"/>
    <property type="match status" value="2"/>
</dbReference>
<dbReference type="GO" id="GO:0005975">
    <property type="term" value="P:carbohydrate metabolic process"/>
    <property type="evidence" value="ECO:0007669"/>
    <property type="project" value="InterPro"/>
</dbReference>
<evidence type="ECO:0000259" key="1">
    <source>
        <dbReference type="Pfam" id="PF00534"/>
    </source>
</evidence>
<keyword evidence="3" id="KW-1185">Reference proteome</keyword>
<dbReference type="Pfam" id="PF00534">
    <property type="entry name" value="Glycos_transf_1"/>
    <property type="match status" value="1"/>
</dbReference>
<protein>
    <submittedName>
        <fullName evidence="2">Glycosyltransferase involved in cell wall bisynthesis</fullName>
    </submittedName>
</protein>
<dbReference type="EMBL" id="FNCG01000014">
    <property type="protein sequence ID" value="SDH96627.1"/>
    <property type="molecule type" value="Genomic_DNA"/>
</dbReference>
<proteinExistence type="predicted"/>
<gene>
    <name evidence="2" type="ORF">SAMN05192573_114133</name>
</gene>
<feature type="domain" description="Glycosyl transferase family 1" evidence="1">
    <location>
        <begin position="215"/>
        <end position="389"/>
    </location>
</feature>
<dbReference type="SUPFAM" id="SSF48208">
    <property type="entry name" value="Six-hairpin glycosidases"/>
    <property type="match status" value="1"/>
</dbReference>
<dbReference type="STRING" id="551996.SAMN05192573_114133"/>
<dbReference type="InterPro" id="IPR008928">
    <property type="entry name" value="6-hairpin_glycosidase_sf"/>
</dbReference>
<reference evidence="3" key="1">
    <citation type="submission" date="2016-10" db="EMBL/GenBank/DDBJ databases">
        <authorList>
            <person name="Varghese N."/>
            <person name="Submissions S."/>
        </authorList>
    </citation>
    <scope>NUCLEOTIDE SEQUENCE [LARGE SCALE GENOMIC DNA]</scope>
    <source>
        <strain evidence="3">Gh-67</strain>
    </source>
</reference>
<dbReference type="PANTHER" id="PTHR12526:SF572">
    <property type="entry name" value="BLL5144 PROTEIN"/>
    <property type="match status" value="1"/>
</dbReference>
<dbReference type="SUPFAM" id="SSF53756">
    <property type="entry name" value="UDP-Glycosyltransferase/glycogen phosphorylase"/>
    <property type="match status" value="1"/>
</dbReference>
<name>A0A1G8GQI7_9SPHI</name>
<dbReference type="CDD" id="cd03822">
    <property type="entry name" value="GT4_mannosyltransferase-like"/>
    <property type="match status" value="1"/>
</dbReference>
<dbReference type="InterPro" id="IPR001296">
    <property type="entry name" value="Glyco_trans_1"/>
</dbReference>
<accession>A0A1G8GQI7</accession>
<evidence type="ECO:0000313" key="2">
    <source>
        <dbReference type="EMBL" id="SDH96627.1"/>
    </source>
</evidence>
<sequence length="786" mass="89333">MHLFKVTLLLQLIKCCKTTIKASIHNQHMKIAYISTYPPRECGLATFNNNLMRAISSNFPERHTLAQNGFVVALNDSENLQEYEYPEEVKYIIRQNHQKDYIRAANYINTSNADVCIMEHEFGIYGGESGIYILPLINRLEKPLISILHTVLKDPSYVQRIIIREIAEQSSKVVVMSKRAVDFLTNIYEIPADKIQIIEHGVPDVEAPDENPVKSLSAFKNKRVMLTFGLLSRNKGLETVIKALPKIVAKHPDVMYVVLGNTHPGVIKSSGEEYRDHLKSLAAQLGVSKNLAFIAKFVSEEELVNYLTACEIYVTPYLNEAQITSGTLSYAVGAGAAVVSTPYWHATELLAEKRGRLFDFKNSEALADTVIELLDQDRVLNELKENAYQYGLHLRWPVIGAEFIRVAQESMVRYDFSDKILRNSIVDPEILPKFSLTHVLRLTDDTGIVQHAKYGIPNLKEGYCLDDNARALIMALMAYQRNGSREAFELLPIYLSYIHYMQTDDGNFRNFLSFDRRYLDEVGSEDSFGRTIWALGHLIGCAASNSYREFALEIFHKSVPHFSALKHLRGVANTIIGISLYLQVYPTDEGMVKILANLTQPLIDAYNNTQADDWQWFEEKMTYDNAILPLALLHSCEITGNEEARKIALATMAFLDQLTLSNGYLSPVGNDGWYYRGGTFPTFDQQAIETMAMVLMHFQAYQIFRIPQYIEKMFLSYKWFLGENTLRAPLYDHETKGCCDGLLPGGINRNQGAESTLAYLISHLTVLKAFELEYEYNKYGQKMQIC</sequence>
<organism evidence="2 3">
    <name type="scientific">Mucilaginibacter gossypii</name>
    <dbReference type="NCBI Taxonomy" id="551996"/>
    <lineage>
        <taxon>Bacteria</taxon>
        <taxon>Pseudomonadati</taxon>
        <taxon>Bacteroidota</taxon>
        <taxon>Sphingobacteriia</taxon>
        <taxon>Sphingobacteriales</taxon>
        <taxon>Sphingobacteriaceae</taxon>
        <taxon>Mucilaginibacter</taxon>
    </lineage>
</organism>
<dbReference type="GO" id="GO:0016757">
    <property type="term" value="F:glycosyltransferase activity"/>
    <property type="evidence" value="ECO:0007669"/>
    <property type="project" value="InterPro"/>
</dbReference>